<accession>A0A0M4M2N2</accession>
<dbReference type="Proteomes" id="UP000057213">
    <property type="component" value="Chromosome"/>
</dbReference>
<keyword evidence="2" id="KW-1185">Reference proteome</keyword>
<reference evidence="1 2" key="1">
    <citation type="journal article" date="2015" name="Genome Announc.">
        <title>Complete Genome Sequence of Bartonella ancashensis Strain 20.00, Isolated from the Blood of a Patient with Verruga Peruana.</title>
        <authorList>
            <person name="Hang J."/>
            <person name="Mullins K.E."/>
            <person name="Clifford R.J."/>
            <person name="Onmus-Leone F."/>
            <person name="Yang Y."/>
            <person name="Jiang J."/>
            <person name="Leguia M."/>
            <person name="Kasper M.R."/>
            <person name="Maguina C."/>
            <person name="Lesho E.P."/>
            <person name="Jarman R.G."/>
            <person name="Richards A.L."/>
            <person name="Blazes D."/>
        </authorList>
    </citation>
    <scope>NUCLEOTIDE SEQUENCE [LARGE SCALE GENOMIC DNA]</scope>
    <source>
        <strain evidence="1 2">20.00</strain>
    </source>
</reference>
<evidence type="ECO:0000313" key="1">
    <source>
        <dbReference type="EMBL" id="ALE03162.1"/>
    </source>
</evidence>
<gene>
    <name evidence="1" type="ORF">PU02_0348</name>
</gene>
<name>A0A0M4M2N2_9HYPH</name>
<evidence type="ECO:0000313" key="2">
    <source>
        <dbReference type="Proteomes" id="UP000057213"/>
    </source>
</evidence>
<protein>
    <submittedName>
        <fullName evidence="1">Uncharacterized protein</fullName>
    </submittedName>
</protein>
<proteinExistence type="predicted"/>
<sequence length="142" mass="16118">MIAAPKQMMAALCGSPVNNARQLIYQYITSYHDVLVRDIVDFNKMLSFQHTETPKIGPLTEQVLKNLHAYYQIMEKGVLLNLSEDVMVARLADESFKMDLLLSQFGEKITGSVFDTFHEADMTKLALLSEDIKKGLREKCES</sequence>
<organism evidence="1 2">
    <name type="scientific">Bartonella ancashensis</name>
    <dbReference type="NCBI Taxonomy" id="1318743"/>
    <lineage>
        <taxon>Bacteria</taxon>
        <taxon>Pseudomonadati</taxon>
        <taxon>Pseudomonadota</taxon>
        <taxon>Alphaproteobacteria</taxon>
        <taxon>Hyphomicrobiales</taxon>
        <taxon>Bartonellaceae</taxon>
        <taxon>Bartonella</taxon>
    </lineage>
</organism>
<dbReference type="AlphaFoldDB" id="A0A0M4M2N2"/>
<dbReference type="KEGG" id="banc:PU02_0348"/>
<dbReference type="PATRIC" id="fig|1318743.3.peg.359"/>
<dbReference type="EMBL" id="CP010401">
    <property type="protein sequence ID" value="ALE03162.1"/>
    <property type="molecule type" value="Genomic_DNA"/>
</dbReference>